<dbReference type="PROSITE" id="PS50209">
    <property type="entry name" value="CARD"/>
    <property type="match status" value="1"/>
</dbReference>
<evidence type="ECO:0000313" key="3">
    <source>
        <dbReference type="Proteomes" id="UP000294299"/>
    </source>
</evidence>
<keyword evidence="3" id="KW-1185">Reference proteome</keyword>
<name>A0A484IBR3_9ARCH</name>
<evidence type="ECO:0000259" key="1">
    <source>
        <dbReference type="PROSITE" id="PS50209"/>
    </source>
</evidence>
<dbReference type="KEGG" id="nfn:NFRAN_0778"/>
<evidence type="ECO:0000313" key="2">
    <source>
        <dbReference type="EMBL" id="VFJ13100.1"/>
    </source>
</evidence>
<dbReference type="AlphaFoldDB" id="A0A484IBR3"/>
<dbReference type="Proteomes" id="UP000294299">
    <property type="component" value="Chromosome NFRAN"/>
</dbReference>
<reference evidence="2 3" key="1">
    <citation type="submission" date="2019-02" db="EMBL/GenBank/DDBJ databases">
        <authorList>
            <person name="Lehtovirta-Morley E L."/>
        </authorList>
    </citation>
    <scope>NUCLEOTIDE SEQUENCE [LARGE SCALE GENOMIC DNA]</scope>
    <source>
        <strain evidence="2">NFRAN1</strain>
    </source>
</reference>
<feature type="domain" description="CARD" evidence="1">
    <location>
        <begin position="184"/>
        <end position="232"/>
    </location>
</feature>
<proteinExistence type="predicted"/>
<dbReference type="OrthoDB" id="5932at2157"/>
<dbReference type="GeneID" id="39420271"/>
<gene>
    <name evidence="2" type="ORF">NFRAN_0778</name>
</gene>
<dbReference type="EMBL" id="LR216287">
    <property type="protein sequence ID" value="VFJ13100.1"/>
    <property type="molecule type" value="Genomic_DNA"/>
</dbReference>
<protein>
    <recommendedName>
        <fullName evidence="1">CARD domain-containing protein</fullName>
    </recommendedName>
</protein>
<dbReference type="InterPro" id="IPR001315">
    <property type="entry name" value="CARD"/>
</dbReference>
<organism evidence="2 3">
    <name type="scientific">Candidatus Nitrosocosmicus franklandianus</name>
    <dbReference type="NCBI Taxonomy" id="1798806"/>
    <lineage>
        <taxon>Archaea</taxon>
        <taxon>Nitrososphaerota</taxon>
        <taxon>Nitrososphaeria</taxon>
        <taxon>Nitrososphaerales</taxon>
        <taxon>Nitrososphaeraceae</taxon>
        <taxon>Candidatus Nitrosocosmicus</taxon>
    </lineage>
</organism>
<sequence>MKNYFEGYYCRDDLHLQVINKDSNRKILNALRDAYPTGLSVEELSEVTKLPIKTVYAQKAELYREYYINHVEEEKKSQRGRPSKRQDPFIFRKRARLVIEELFGIHDVYEGSKPVPLPPGHSIFSEGFAETLSKLTLKEEKKEIFVTLLDYVRKVLSRAYNNEEIKEKWAPSNDGSYCCTQCGLNHEARDFFRAILMNLIDEFEQSKYFIDFLRDQNMLTQQSYEKIESLTK</sequence>
<dbReference type="RefSeq" id="WP_134483065.1">
    <property type="nucleotide sequence ID" value="NZ_LR216287.1"/>
</dbReference>
<accession>A0A484IBR3</accession>